<evidence type="ECO:0000313" key="4">
    <source>
        <dbReference type="Proteomes" id="UP000033647"/>
    </source>
</evidence>
<dbReference type="AlphaFoldDB" id="A0A0F4GI33"/>
<proteinExistence type="predicted"/>
<dbReference type="InterPro" id="IPR013783">
    <property type="entry name" value="Ig-like_fold"/>
</dbReference>
<feature type="chain" id="PRO_5002468445" description="Galactose oxidase-like Early set domain-containing protein" evidence="1">
    <location>
        <begin position="22"/>
        <end position="501"/>
    </location>
</feature>
<dbReference type="PANTHER" id="PTHR32208:SF68">
    <property type="entry name" value="GALACTOSE OXIDASE"/>
    <property type="match status" value="1"/>
</dbReference>
<dbReference type="InterPro" id="IPR037293">
    <property type="entry name" value="Gal_Oxidase_central_sf"/>
</dbReference>
<accession>A0A0F4GI33</accession>
<dbReference type="Gene3D" id="2.60.40.10">
    <property type="entry name" value="Immunoglobulins"/>
    <property type="match status" value="1"/>
</dbReference>
<feature type="domain" description="Galactose oxidase-like Early set" evidence="2">
    <location>
        <begin position="403"/>
        <end position="499"/>
    </location>
</feature>
<dbReference type="PANTHER" id="PTHR32208">
    <property type="entry name" value="SECRETED PROTEIN-RELATED"/>
    <property type="match status" value="1"/>
</dbReference>
<dbReference type="InterPro" id="IPR014756">
    <property type="entry name" value="Ig_E-set"/>
</dbReference>
<keyword evidence="4" id="KW-1185">Reference proteome</keyword>
<organism evidence="3 4">
    <name type="scientific">Zymoseptoria brevis</name>
    <dbReference type="NCBI Taxonomy" id="1047168"/>
    <lineage>
        <taxon>Eukaryota</taxon>
        <taxon>Fungi</taxon>
        <taxon>Dikarya</taxon>
        <taxon>Ascomycota</taxon>
        <taxon>Pezizomycotina</taxon>
        <taxon>Dothideomycetes</taxon>
        <taxon>Dothideomycetidae</taxon>
        <taxon>Mycosphaerellales</taxon>
        <taxon>Mycosphaerellaceae</taxon>
        <taxon>Zymoseptoria</taxon>
    </lineage>
</organism>
<dbReference type="InterPro" id="IPR015202">
    <property type="entry name" value="GO-like_E_set"/>
</dbReference>
<evidence type="ECO:0000313" key="3">
    <source>
        <dbReference type="EMBL" id="KJX97046.1"/>
    </source>
</evidence>
<dbReference type="EMBL" id="LAFY01000568">
    <property type="protein sequence ID" value="KJX97046.1"/>
    <property type="molecule type" value="Genomic_DNA"/>
</dbReference>
<name>A0A0F4GI33_9PEZI</name>
<dbReference type="SUPFAM" id="SSF50965">
    <property type="entry name" value="Galactose oxidase, central domain"/>
    <property type="match status" value="1"/>
</dbReference>
<dbReference type="Proteomes" id="UP000033647">
    <property type="component" value="Unassembled WGS sequence"/>
</dbReference>
<dbReference type="STRING" id="1047168.A0A0F4GI33"/>
<dbReference type="OrthoDB" id="2019572at2759"/>
<comment type="caution">
    <text evidence="3">The sequence shown here is derived from an EMBL/GenBank/DDBJ whole genome shotgun (WGS) entry which is preliminary data.</text>
</comment>
<protein>
    <recommendedName>
        <fullName evidence="2">Galactose oxidase-like Early set domain-containing protein</fullName>
    </recommendedName>
</protein>
<gene>
    <name evidence="3" type="ORF">TI39_contig576g00001</name>
</gene>
<feature type="signal peptide" evidence="1">
    <location>
        <begin position="1"/>
        <end position="21"/>
    </location>
</feature>
<sequence>MITTLAGSCLLLLSQTPLSLAANLGRWGPTIGFPLVPVAGVIEPSSGQLLVWSAYKTDRFQINAQNVTQTAIYDPADGSVKQLPEYVGHDMFCPGISNDFDGNTLVTGGDTSSAASLLQQSSGNWSEKPQMILSRGYQSSATLSDGRIFTIGGSWGGGVGGKNGEIWDGLKWTLMRDCSVGPMLTNDKQGEYRADNHAWLFAWSGATVLQAGPSRNMNWYTMRGSGTVGSAGARGNDSDAMCGAAVMYDAVAGKILAVGGSPDYQDTAATTNANVLTIGSVGGTVEVKQVGSMATARIFANSVVLPDGTVFVVGGQGVGKPFSDDNSAMSPELWDPKTEQFTTLPTGPTPRNYHSIGLLMRDGTVFSGGGGLCGDCGSANHFDGQIFSPAYLFEADGTTPAARPQIAKLDSTTLKVGSTLSVSLASGTNRGATFSMVRLGSTTHTVNTDQRRVPLQASASDADTYSMTLPSDPGVLLPGHWYLFALSNGVPSVATIVKVTL</sequence>
<evidence type="ECO:0000256" key="1">
    <source>
        <dbReference type="SAM" id="SignalP"/>
    </source>
</evidence>
<dbReference type="Pfam" id="PF09118">
    <property type="entry name" value="GO-like_E_set"/>
    <property type="match status" value="1"/>
</dbReference>
<keyword evidence="1" id="KW-0732">Signal</keyword>
<dbReference type="Gene3D" id="2.130.10.80">
    <property type="entry name" value="Galactose oxidase/kelch, beta-propeller"/>
    <property type="match status" value="1"/>
</dbReference>
<evidence type="ECO:0000259" key="2">
    <source>
        <dbReference type="Pfam" id="PF09118"/>
    </source>
</evidence>
<reference evidence="3 4" key="1">
    <citation type="submission" date="2015-03" db="EMBL/GenBank/DDBJ databases">
        <title>RNA-seq based gene annotation and comparative genomics of four Zymoseptoria species reveal species-specific pathogenicity related genes and transposable element activity.</title>
        <authorList>
            <person name="Grandaubert J."/>
            <person name="Bhattacharyya A."/>
            <person name="Stukenbrock E.H."/>
        </authorList>
    </citation>
    <scope>NUCLEOTIDE SEQUENCE [LARGE SCALE GENOMIC DNA]</scope>
    <source>
        <strain evidence="3 4">Zb18110</strain>
    </source>
</reference>
<dbReference type="CDD" id="cd02851">
    <property type="entry name" value="E_set_GO_C"/>
    <property type="match status" value="1"/>
</dbReference>
<dbReference type="SUPFAM" id="SSF81296">
    <property type="entry name" value="E set domains"/>
    <property type="match status" value="1"/>
</dbReference>
<dbReference type="InterPro" id="IPR011043">
    <property type="entry name" value="Gal_Oxase/kelch_b-propeller"/>
</dbReference>